<name>A0A6P7FU63_DIAVI</name>
<protein>
    <submittedName>
        <fullName evidence="1">Uncharacterized protein LOC114331216</fullName>
    </submittedName>
</protein>
<evidence type="ECO:0000313" key="1">
    <source>
        <dbReference type="RefSeq" id="XP_028136513.1"/>
    </source>
</evidence>
<reference evidence="1" key="1">
    <citation type="submission" date="2025-08" db="UniProtKB">
        <authorList>
            <consortium name="RefSeq"/>
        </authorList>
    </citation>
    <scope>IDENTIFICATION</scope>
    <source>
        <tissue evidence="1">Whole insect</tissue>
    </source>
</reference>
<organism evidence="1">
    <name type="scientific">Diabrotica virgifera virgifera</name>
    <name type="common">western corn rootworm</name>
    <dbReference type="NCBI Taxonomy" id="50390"/>
    <lineage>
        <taxon>Eukaryota</taxon>
        <taxon>Metazoa</taxon>
        <taxon>Ecdysozoa</taxon>
        <taxon>Arthropoda</taxon>
        <taxon>Hexapoda</taxon>
        <taxon>Insecta</taxon>
        <taxon>Pterygota</taxon>
        <taxon>Neoptera</taxon>
        <taxon>Endopterygota</taxon>
        <taxon>Coleoptera</taxon>
        <taxon>Polyphaga</taxon>
        <taxon>Cucujiformia</taxon>
        <taxon>Chrysomeloidea</taxon>
        <taxon>Chrysomelidae</taxon>
        <taxon>Galerucinae</taxon>
        <taxon>Diabroticina</taxon>
        <taxon>Diabroticites</taxon>
        <taxon>Diabrotica</taxon>
    </lineage>
</organism>
<dbReference type="AlphaFoldDB" id="A0A6P7FU63"/>
<gene>
    <name evidence="1" type="primary">LOC114331216</name>
</gene>
<accession>A0A6P7FU63</accession>
<proteinExistence type="predicted"/>
<dbReference type="InParanoid" id="A0A6P7FU63"/>
<dbReference type="RefSeq" id="XP_028136513.1">
    <property type="nucleotide sequence ID" value="XM_028280712.1"/>
</dbReference>
<sequence length="109" mass="12273">MGLQVWPISCGVACKVKNCQIFVSVVAFAGDSVDITGQDLIKRFNLLKCEVSDILINKYTKELSVVFAELRPHLSVPGCFDINRRLLPILFSTISTYAIIYIQQYNKKT</sequence>